<dbReference type="Gene3D" id="3.40.50.300">
    <property type="entry name" value="P-loop containing nucleotide triphosphate hydrolases"/>
    <property type="match status" value="3"/>
</dbReference>
<dbReference type="GO" id="GO:0003677">
    <property type="term" value="F:DNA binding"/>
    <property type="evidence" value="ECO:0007669"/>
    <property type="project" value="InterPro"/>
</dbReference>
<keyword evidence="4" id="KW-0175">Coiled coil</keyword>
<gene>
    <name evidence="6" type="ORF">FRE64_08000</name>
</gene>
<keyword evidence="7" id="KW-1185">Reference proteome</keyword>
<dbReference type="PANTHER" id="PTHR22683:SF41">
    <property type="entry name" value="DNA TRANSLOCASE FTSK"/>
    <property type="match status" value="1"/>
</dbReference>
<dbReference type="PANTHER" id="PTHR22683">
    <property type="entry name" value="SPORULATION PROTEIN RELATED"/>
    <property type="match status" value="1"/>
</dbReference>
<evidence type="ECO:0000256" key="2">
    <source>
        <dbReference type="ARBA" id="ARBA00022840"/>
    </source>
</evidence>
<evidence type="ECO:0000313" key="6">
    <source>
        <dbReference type="EMBL" id="QDZ39889.1"/>
    </source>
</evidence>
<dbReference type="SUPFAM" id="SSF52540">
    <property type="entry name" value="P-loop containing nucleoside triphosphate hydrolases"/>
    <property type="match status" value="1"/>
</dbReference>
<sequence>MPGLGQIFNQIANLEDKLENLKKQRYKLIEQKEDIRNKIKGCDDELASLQDKFASLQDEKKEFTKSLNSEVSEVENKIRELRELLDNSPSNSESPPRLLSLPWDDPRWFPDDSPNAYQPQTSGLAPGVIRLGELRVENKESQLVQVPALAPTFGISETNPHILFEFDPENREKVILGLQSTALRIISTFPARKLQCIFIDPVNMGDTFPFKDLHRFIAGQKTYTRSDDIEDQLRQLTDHIEQVIQTYLGNDYQNLAEYNEAAQAIAEPYRYLFIADYPAGFTQRSLDDLNSILVKGHKAGVNVVLHVGNSLENSENKRFSSIFGIGKFGTAVLRGGNFGNHHQISAALSPYPITLDEPPPAEQFNQIIKAVTEATTSTQVDTIPFSNFYPEQPWSSKYDTRRGINTSIGLKGAKDKLEFWLGENEEGELTSHGLLAGKTGSGKSFTLHAIITSLAMKYSPEELELYLLDFKEGVEFQMYVNSEKGNNNFNSTELKDDEEDNALPHAKVVSIESDREFGLSVLEYINQQIEERSNQFKAAGNLNKLQEYRDQTGEKMPRILVVIDEFQYMFQENDQITRRLNTVMDNITRQGRAFGIHLVIASQSPNVQNMSREIYSQVDLRMVQQMDESTASAILGDGNTSAVDLLDKPGKVIYNKEFGKKNHNEIGQVANISAQERYKALSYIKSIAEENNYQRSEPLVVFNGSQPTNLNQNRQLKQLSEIPQWLSLKELNKQVLKEKDWIVQEAPSVAWLGEAMRIGNHTKAIFRSRPRSNMLLVGSSEEIIFGILSGILVSLVHSRKPETAQFKIIDLSIPDEDNYWTEMTTHFRDCFSPYFSIQIAKRFSDKEQQILKSTMLLREVYEEFDSRLNKRNENPDEEDFGETIFFIYAIGSLNQAQNLRPTMGRRNREELSEDAEKVSQLISQGSELGIHTILWVEDLKTFLKMTADDRSWLTHFDLRVGLTMSESDSRLMFGETYAQKLPRMRAYFYDDASNYLEKFKPYAVPTKEELSSYSEQFQKRY</sequence>
<dbReference type="EMBL" id="CP042326">
    <property type="protein sequence ID" value="QDZ39889.1"/>
    <property type="molecule type" value="Genomic_DNA"/>
</dbReference>
<dbReference type="OrthoDB" id="9807790at2"/>
<evidence type="ECO:0000256" key="3">
    <source>
        <dbReference type="PROSITE-ProRule" id="PRU00289"/>
    </source>
</evidence>
<feature type="domain" description="FtsK" evidence="5">
    <location>
        <begin position="414"/>
        <end position="633"/>
    </location>
</feature>
<keyword evidence="1 3" id="KW-0547">Nucleotide-binding</keyword>
<evidence type="ECO:0000313" key="7">
    <source>
        <dbReference type="Proteomes" id="UP000318453"/>
    </source>
</evidence>
<dbReference type="GO" id="GO:0005524">
    <property type="term" value="F:ATP binding"/>
    <property type="evidence" value="ECO:0007669"/>
    <property type="project" value="UniProtKB-UniRule"/>
</dbReference>
<evidence type="ECO:0000259" key="5">
    <source>
        <dbReference type="PROSITE" id="PS50901"/>
    </source>
</evidence>
<feature type="coiled-coil region" evidence="4">
    <location>
        <begin position="4"/>
        <end position="87"/>
    </location>
</feature>
<dbReference type="AlphaFoldDB" id="A0A5B8NNX8"/>
<dbReference type="Proteomes" id="UP000318453">
    <property type="component" value="Chromosome"/>
</dbReference>
<accession>A0A5B8NNX8</accession>
<dbReference type="PROSITE" id="PS50901">
    <property type="entry name" value="FTSK"/>
    <property type="match status" value="1"/>
</dbReference>
<dbReference type="InterPro" id="IPR050206">
    <property type="entry name" value="FtsK/SpoIIIE/SftA"/>
</dbReference>
<proteinExistence type="predicted"/>
<evidence type="ECO:0000256" key="1">
    <source>
        <dbReference type="ARBA" id="ARBA00022741"/>
    </source>
</evidence>
<organism evidence="6 7">
    <name type="scientific">Euhalothece natronophila Z-M001</name>
    <dbReference type="NCBI Taxonomy" id="522448"/>
    <lineage>
        <taxon>Bacteria</taxon>
        <taxon>Bacillati</taxon>
        <taxon>Cyanobacteriota</taxon>
        <taxon>Cyanophyceae</taxon>
        <taxon>Oscillatoriophycideae</taxon>
        <taxon>Chroococcales</taxon>
        <taxon>Halothecacae</taxon>
        <taxon>Halothece cluster</taxon>
        <taxon>Euhalothece</taxon>
    </lineage>
</organism>
<dbReference type="Pfam" id="PF01580">
    <property type="entry name" value="FtsK_SpoIIIE"/>
    <property type="match status" value="1"/>
</dbReference>
<reference evidence="6" key="1">
    <citation type="submission" date="2019-08" db="EMBL/GenBank/DDBJ databases">
        <title>Carotenoids and Carotenoid Binding Proteins in the Halophilic Cyanobacterium Euhalothece sp. ZM00.</title>
        <authorList>
            <person name="Cho S.M."/>
            <person name="Song J.Y."/>
            <person name="Park Y.-I."/>
        </authorList>
    </citation>
    <scope>NUCLEOTIDE SEQUENCE [LARGE SCALE GENOMIC DNA]</scope>
    <source>
        <strain evidence="6">Z-M001</strain>
    </source>
</reference>
<protein>
    <submittedName>
        <fullName evidence="6">ATP-binding protein</fullName>
    </submittedName>
</protein>
<dbReference type="KEGG" id="enn:FRE64_08000"/>
<feature type="binding site" evidence="3">
    <location>
        <begin position="437"/>
        <end position="444"/>
    </location>
    <ligand>
        <name>ATP</name>
        <dbReference type="ChEBI" id="CHEBI:30616"/>
    </ligand>
</feature>
<name>A0A5B8NNX8_9CHRO</name>
<keyword evidence="2 3" id="KW-0067">ATP-binding</keyword>
<dbReference type="InterPro" id="IPR027417">
    <property type="entry name" value="P-loop_NTPase"/>
</dbReference>
<evidence type="ECO:0000256" key="4">
    <source>
        <dbReference type="SAM" id="Coils"/>
    </source>
</evidence>
<dbReference type="RefSeq" id="WP_146295485.1">
    <property type="nucleotide sequence ID" value="NZ_CP042326.1"/>
</dbReference>
<dbReference type="InterPro" id="IPR002543">
    <property type="entry name" value="FtsK_dom"/>
</dbReference>
<dbReference type="Gene3D" id="1.10.287.1490">
    <property type="match status" value="1"/>
</dbReference>